<keyword evidence="3" id="KW-1185">Reference proteome</keyword>
<protein>
    <submittedName>
        <fullName evidence="2">Uncharacterized protein</fullName>
    </submittedName>
</protein>
<dbReference type="AlphaFoldDB" id="A0A0N8P1Q5"/>
<sequence length="77" mass="8800">MSCQGIESRRTTAHNLLQIIKRSVPARSNHTKLKYFGLKILQLQLALWDRLVVFSLRFCFAAFCFVFARVAVALPTS</sequence>
<accession>A0A0N8P1Q5</accession>
<proteinExistence type="predicted"/>
<organism evidence="2 3">
    <name type="scientific">Drosophila ananassae</name>
    <name type="common">Fruit fly</name>
    <dbReference type="NCBI Taxonomy" id="7217"/>
    <lineage>
        <taxon>Eukaryota</taxon>
        <taxon>Metazoa</taxon>
        <taxon>Ecdysozoa</taxon>
        <taxon>Arthropoda</taxon>
        <taxon>Hexapoda</taxon>
        <taxon>Insecta</taxon>
        <taxon>Pterygota</taxon>
        <taxon>Neoptera</taxon>
        <taxon>Endopterygota</taxon>
        <taxon>Diptera</taxon>
        <taxon>Brachycera</taxon>
        <taxon>Muscomorpha</taxon>
        <taxon>Ephydroidea</taxon>
        <taxon>Drosophilidae</taxon>
        <taxon>Drosophila</taxon>
        <taxon>Sophophora</taxon>
    </lineage>
</organism>
<evidence type="ECO:0000313" key="2">
    <source>
        <dbReference type="EMBL" id="KPU80580.1"/>
    </source>
</evidence>
<keyword evidence="1" id="KW-0472">Membrane</keyword>
<keyword evidence="1" id="KW-1133">Transmembrane helix</keyword>
<dbReference type="InParanoid" id="A0A0N8P1Q5"/>
<reference evidence="2 3" key="1">
    <citation type="journal article" date="2007" name="Nature">
        <title>Evolution of genes and genomes on the Drosophila phylogeny.</title>
        <authorList>
            <consortium name="Drosophila 12 Genomes Consortium"/>
            <person name="Clark A.G."/>
            <person name="Eisen M.B."/>
            <person name="Smith D.R."/>
            <person name="Bergman C.M."/>
            <person name="Oliver B."/>
            <person name="Markow T.A."/>
            <person name="Kaufman T.C."/>
            <person name="Kellis M."/>
            <person name="Gelbart W."/>
            <person name="Iyer V.N."/>
            <person name="Pollard D.A."/>
            <person name="Sackton T.B."/>
            <person name="Larracuente A.M."/>
            <person name="Singh N.D."/>
            <person name="Abad J.P."/>
            <person name="Abt D.N."/>
            <person name="Adryan B."/>
            <person name="Aguade M."/>
            <person name="Akashi H."/>
            <person name="Anderson W.W."/>
            <person name="Aquadro C.F."/>
            <person name="Ardell D.H."/>
            <person name="Arguello R."/>
            <person name="Artieri C.G."/>
            <person name="Barbash D.A."/>
            <person name="Barker D."/>
            <person name="Barsanti P."/>
            <person name="Batterham P."/>
            <person name="Batzoglou S."/>
            <person name="Begun D."/>
            <person name="Bhutkar A."/>
            <person name="Blanco E."/>
            <person name="Bosak S.A."/>
            <person name="Bradley R.K."/>
            <person name="Brand A.D."/>
            <person name="Brent M.R."/>
            <person name="Brooks A.N."/>
            <person name="Brown R.H."/>
            <person name="Butlin R.K."/>
            <person name="Caggese C."/>
            <person name="Calvi B.R."/>
            <person name="Bernardo de Carvalho A."/>
            <person name="Caspi A."/>
            <person name="Castrezana S."/>
            <person name="Celniker S.E."/>
            <person name="Chang J.L."/>
            <person name="Chapple C."/>
            <person name="Chatterji S."/>
            <person name="Chinwalla A."/>
            <person name="Civetta A."/>
            <person name="Clifton S.W."/>
            <person name="Comeron J.M."/>
            <person name="Costello J.C."/>
            <person name="Coyne J.A."/>
            <person name="Daub J."/>
            <person name="David R.G."/>
            <person name="Delcher A.L."/>
            <person name="Delehaunty K."/>
            <person name="Do C.B."/>
            <person name="Ebling H."/>
            <person name="Edwards K."/>
            <person name="Eickbush T."/>
            <person name="Evans J.D."/>
            <person name="Filipski A."/>
            <person name="Findeiss S."/>
            <person name="Freyhult E."/>
            <person name="Fulton L."/>
            <person name="Fulton R."/>
            <person name="Garcia A.C."/>
            <person name="Gardiner A."/>
            <person name="Garfield D.A."/>
            <person name="Garvin B.E."/>
            <person name="Gibson G."/>
            <person name="Gilbert D."/>
            <person name="Gnerre S."/>
            <person name="Godfrey J."/>
            <person name="Good R."/>
            <person name="Gotea V."/>
            <person name="Gravely B."/>
            <person name="Greenberg A.J."/>
            <person name="Griffiths-Jones S."/>
            <person name="Gross S."/>
            <person name="Guigo R."/>
            <person name="Gustafson E.A."/>
            <person name="Haerty W."/>
            <person name="Hahn M.W."/>
            <person name="Halligan D.L."/>
            <person name="Halpern A.L."/>
            <person name="Halter G.M."/>
            <person name="Han M.V."/>
            <person name="Heger A."/>
            <person name="Hillier L."/>
            <person name="Hinrichs A.S."/>
            <person name="Holmes I."/>
            <person name="Hoskins R.A."/>
            <person name="Hubisz M.J."/>
            <person name="Hultmark D."/>
            <person name="Huntley M.A."/>
            <person name="Jaffe D.B."/>
            <person name="Jagadeeshan S."/>
            <person name="Jeck W.R."/>
            <person name="Johnson J."/>
            <person name="Jones C.D."/>
            <person name="Jordan W.C."/>
            <person name="Karpen G.H."/>
            <person name="Kataoka E."/>
            <person name="Keightley P.D."/>
            <person name="Kheradpour P."/>
            <person name="Kirkness E.F."/>
            <person name="Koerich L.B."/>
            <person name="Kristiansen K."/>
            <person name="Kudrna D."/>
            <person name="Kulathinal R.J."/>
            <person name="Kumar S."/>
            <person name="Kwok R."/>
            <person name="Lander E."/>
            <person name="Langley C.H."/>
            <person name="Lapoint R."/>
            <person name="Lazzaro B.P."/>
            <person name="Lee S.J."/>
            <person name="Levesque L."/>
            <person name="Li R."/>
            <person name="Lin C.F."/>
            <person name="Lin M.F."/>
            <person name="Lindblad-Toh K."/>
            <person name="Llopart A."/>
            <person name="Long M."/>
            <person name="Low L."/>
            <person name="Lozovsky E."/>
            <person name="Lu J."/>
            <person name="Luo M."/>
            <person name="Machado C.A."/>
            <person name="Makalowski W."/>
            <person name="Marzo M."/>
            <person name="Matsuda M."/>
            <person name="Matzkin L."/>
            <person name="McAllister B."/>
            <person name="McBride C.S."/>
            <person name="McKernan B."/>
            <person name="McKernan K."/>
            <person name="Mendez-Lago M."/>
            <person name="Minx P."/>
            <person name="Mollenhauer M.U."/>
            <person name="Montooth K."/>
            <person name="Mount S.M."/>
            <person name="Mu X."/>
            <person name="Myers E."/>
            <person name="Negre B."/>
            <person name="Newfeld S."/>
            <person name="Nielsen R."/>
            <person name="Noor M.A."/>
            <person name="O'Grady P."/>
            <person name="Pachter L."/>
            <person name="Papaceit M."/>
            <person name="Parisi M.J."/>
            <person name="Parisi M."/>
            <person name="Parts L."/>
            <person name="Pedersen J.S."/>
            <person name="Pesole G."/>
            <person name="Phillippy A.M."/>
            <person name="Ponting C.P."/>
            <person name="Pop M."/>
            <person name="Porcelli D."/>
            <person name="Powell J.R."/>
            <person name="Prohaska S."/>
            <person name="Pruitt K."/>
            <person name="Puig M."/>
            <person name="Quesneville H."/>
            <person name="Ram K.R."/>
            <person name="Rand D."/>
            <person name="Rasmussen M.D."/>
            <person name="Reed L.K."/>
            <person name="Reenan R."/>
            <person name="Reily A."/>
            <person name="Remington K.A."/>
            <person name="Rieger T.T."/>
            <person name="Ritchie M.G."/>
            <person name="Robin C."/>
            <person name="Rogers Y.H."/>
            <person name="Rohde C."/>
            <person name="Rozas J."/>
            <person name="Rubenfield M.J."/>
            <person name="Ruiz A."/>
            <person name="Russo S."/>
            <person name="Salzberg S.L."/>
            <person name="Sanchez-Gracia A."/>
            <person name="Saranga D.J."/>
            <person name="Sato H."/>
            <person name="Schaeffer S.W."/>
            <person name="Schatz M.C."/>
            <person name="Schlenke T."/>
            <person name="Schwartz R."/>
            <person name="Segarra C."/>
            <person name="Singh R.S."/>
            <person name="Sirot L."/>
            <person name="Sirota M."/>
            <person name="Sisneros N.B."/>
            <person name="Smith C.D."/>
            <person name="Smith T.F."/>
            <person name="Spieth J."/>
            <person name="Stage D.E."/>
            <person name="Stark A."/>
            <person name="Stephan W."/>
            <person name="Strausberg R.L."/>
            <person name="Strempel S."/>
            <person name="Sturgill D."/>
            <person name="Sutton G."/>
            <person name="Sutton G.G."/>
            <person name="Tao W."/>
            <person name="Teichmann S."/>
            <person name="Tobari Y.N."/>
            <person name="Tomimura Y."/>
            <person name="Tsolas J.M."/>
            <person name="Valente V.L."/>
            <person name="Venter E."/>
            <person name="Venter J.C."/>
            <person name="Vicario S."/>
            <person name="Vieira F.G."/>
            <person name="Vilella A.J."/>
            <person name="Villasante A."/>
            <person name="Walenz B."/>
            <person name="Wang J."/>
            <person name="Wasserman M."/>
            <person name="Watts T."/>
            <person name="Wilson D."/>
            <person name="Wilson R.K."/>
            <person name="Wing R.A."/>
            <person name="Wolfner M.F."/>
            <person name="Wong A."/>
            <person name="Wong G.K."/>
            <person name="Wu C.I."/>
            <person name="Wu G."/>
            <person name="Yamamoto D."/>
            <person name="Yang H.P."/>
            <person name="Yang S.P."/>
            <person name="Yorke J.A."/>
            <person name="Yoshida K."/>
            <person name="Zdobnov E."/>
            <person name="Zhang P."/>
            <person name="Zhang Y."/>
            <person name="Zimin A.V."/>
            <person name="Baldwin J."/>
            <person name="Abdouelleil A."/>
            <person name="Abdulkadir J."/>
            <person name="Abebe A."/>
            <person name="Abera B."/>
            <person name="Abreu J."/>
            <person name="Acer S.C."/>
            <person name="Aftuck L."/>
            <person name="Alexander A."/>
            <person name="An P."/>
            <person name="Anderson E."/>
            <person name="Anderson S."/>
            <person name="Arachi H."/>
            <person name="Azer M."/>
            <person name="Bachantsang P."/>
            <person name="Barry A."/>
            <person name="Bayul T."/>
            <person name="Berlin A."/>
            <person name="Bessette D."/>
            <person name="Bloom T."/>
            <person name="Blye J."/>
            <person name="Boguslavskiy L."/>
            <person name="Bonnet C."/>
            <person name="Boukhgalter B."/>
            <person name="Bourzgui I."/>
            <person name="Brown A."/>
            <person name="Cahill P."/>
            <person name="Channer S."/>
            <person name="Cheshatsang Y."/>
            <person name="Chuda L."/>
            <person name="Citroen M."/>
            <person name="Collymore A."/>
            <person name="Cooke P."/>
            <person name="Costello M."/>
            <person name="D'Aco K."/>
            <person name="Daza R."/>
            <person name="De Haan G."/>
            <person name="DeGray S."/>
            <person name="DeMaso C."/>
            <person name="Dhargay N."/>
            <person name="Dooley K."/>
            <person name="Dooley E."/>
            <person name="Doricent M."/>
            <person name="Dorje P."/>
            <person name="Dorjee K."/>
            <person name="Dupes A."/>
            <person name="Elong R."/>
            <person name="Falk J."/>
            <person name="Farina A."/>
            <person name="Faro S."/>
            <person name="Ferguson D."/>
            <person name="Fisher S."/>
            <person name="Foley C.D."/>
            <person name="Franke A."/>
            <person name="Friedrich D."/>
            <person name="Gadbois L."/>
            <person name="Gearin G."/>
            <person name="Gearin C.R."/>
            <person name="Giannoukos G."/>
            <person name="Goode T."/>
            <person name="Graham J."/>
            <person name="Grandbois E."/>
            <person name="Grewal S."/>
            <person name="Gyaltsen K."/>
            <person name="Hafez N."/>
            <person name="Hagos B."/>
            <person name="Hall J."/>
            <person name="Henson C."/>
            <person name="Hollinger A."/>
            <person name="Honan T."/>
            <person name="Huard M.D."/>
            <person name="Hughes L."/>
            <person name="Hurhula B."/>
            <person name="Husby M.E."/>
            <person name="Kamat A."/>
            <person name="Kanga B."/>
            <person name="Kashin S."/>
            <person name="Khazanovich D."/>
            <person name="Kisner P."/>
            <person name="Lance K."/>
            <person name="Lara M."/>
            <person name="Lee W."/>
            <person name="Lennon N."/>
            <person name="Letendre F."/>
            <person name="LeVine R."/>
            <person name="Lipovsky A."/>
            <person name="Liu X."/>
            <person name="Liu J."/>
            <person name="Liu S."/>
            <person name="Lokyitsang T."/>
            <person name="Lokyitsang Y."/>
            <person name="Lubonja R."/>
            <person name="Lui A."/>
            <person name="MacDonald P."/>
            <person name="Magnisalis V."/>
            <person name="Maru K."/>
            <person name="Matthews C."/>
            <person name="McCusker W."/>
            <person name="McDonough S."/>
            <person name="Mehta T."/>
            <person name="Meldrim J."/>
            <person name="Meneus L."/>
            <person name="Mihai O."/>
            <person name="Mihalev A."/>
            <person name="Mihova T."/>
            <person name="Mittelman R."/>
            <person name="Mlenga V."/>
            <person name="Montmayeur A."/>
            <person name="Mulrain L."/>
            <person name="Navidi A."/>
            <person name="Naylor J."/>
            <person name="Negash T."/>
            <person name="Nguyen T."/>
            <person name="Nguyen N."/>
            <person name="Nicol R."/>
            <person name="Norbu C."/>
            <person name="Norbu N."/>
            <person name="Novod N."/>
            <person name="O'Neill B."/>
            <person name="Osman S."/>
            <person name="Markiewicz E."/>
            <person name="Oyono O.L."/>
            <person name="Patti C."/>
            <person name="Phunkhang P."/>
            <person name="Pierre F."/>
            <person name="Priest M."/>
            <person name="Raghuraman S."/>
            <person name="Rege F."/>
            <person name="Reyes R."/>
            <person name="Rise C."/>
            <person name="Rogov P."/>
            <person name="Ross K."/>
            <person name="Ryan E."/>
            <person name="Settipalli S."/>
            <person name="Shea T."/>
            <person name="Sherpa N."/>
            <person name="Shi L."/>
            <person name="Shih D."/>
            <person name="Sparrow T."/>
            <person name="Spaulding J."/>
            <person name="Stalker J."/>
            <person name="Stange-Thomann N."/>
            <person name="Stavropoulos S."/>
            <person name="Stone C."/>
            <person name="Strader C."/>
            <person name="Tesfaye S."/>
            <person name="Thomson T."/>
            <person name="Thoulutsang Y."/>
            <person name="Thoulutsang D."/>
            <person name="Topham K."/>
            <person name="Topping I."/>
            <person name="Tsamla T."/>
            <person name="Vassiliev H."/>
            <person name="Vo A."/>
            <person name="Wangchuk T."/>
            <person name="Wangdi T."/>
            <person name="Weiand M."/>
            <person name="Wilkinson J."/>
            <person name="Wilson A."/>
            <person name="Yadav S."/>
            <person name="Young G."/>
            <person name="Yu Q."/>
            <person name="Zembek L."/>
            <person name="Zhong D."/>
            <person name="Zimmer A."/>
            <person name="Zwirko Z."/>
            <person name="Jaffe D.B."/>
            <person name="Alvarez P."/>
            <person name="Brockman W."/>
            <person name="Butler J."/>
            <person name="Chin C."/>
            <person name="Gnerre S."/>
            <person name="Grabherr M."/>
            <person name="Kleber M."/>
            <person name="Mauceli E."/>
            <person name="MacCallum I."/>
        </authorList>
    </citation>
    <scope>NUCLEOTIDE SEQUENCE [LARGE SCALE GENOMIC DNA]</scope>
    <source>
        <strain evidence="3">Tucson 14024-0371.13</strain>
    </source>
</reference>
<dbReference type="EMBL" id="CH902617">
    <property type="protein sequence ID" value="KPU80580.1"/>
    <property type="molecule type" value="Genomic_DNA"/>
</dbReference>
<evidence type="ECO:0000256" key="1">
    <source>
        <dbReference type="SAM" id="Phobius"/>
    </source>
</evidence>
<dbReference type="Proteomes" id="UP000007801">
    <property type="component" value="Unassembled WGS sequence"/>
</dbReference>
<gene>
    <name evidence="2" type="primary">Dana\GF26390</name>
    <name evidence="2" type="ORF">GF26390</name>
</gene>
<evidence type="ECO:0000313" key="3">
    <source>
        <dbReference type="Proteomes" id="UP000007801"/>
    </source>
</evidence>
<name>A0A0N8P1Q5_DROAN</name>
<feature type="transmembrane region" description="Helical" evidence="1">
    <location>
        <begin position="51"/>
        <end position="74"/>
    </location>
</feature>
<keyword evidence="1" id="KW-0812">Transmembrane</keyword>